<dbReference type="Proteomes" id="UP000663834">
    <property type="component" value="Unassembled WGS sequence"/>
</dbReference>
<dbReference type="EMBL" id="CAJNOW010001410">
    <property type="protein sequence ID" value="CAF1314638.1"/>
    <property type="molecule type" value="Genomic_DNA"/>
</dbReference>
<proteinExistence type="predicted"/>
<dbReference type="AlphaFoldDB" id="A0A815EP09"/>
<dbReference type="OrthoDB" id="20825at2759"/>
<evidence type="ECO:0000313" key="2">
    <source>
        <dbReference type="Proteomes" id="UP000663834"/>
    </source>
</evidence>
<feature type="non-terminal residue" evidence="1">
    <location>
        <position position="70"/>
    </location>
</feature>
<feature type="non-terminal residue" evidence="1">
    <location>
        <position position="1"/>
    </location>
</feature>
<gene>
    <name evidence="1" type="ORF">KQP761_LOCUS5425</name>
</gene>
<organism evidence="1 2">
    <name type="scientific">Rotaria magnacalcarata</name>
    <dbReference type="NCBI Taxonomy" id="392030"/>
    <lineage>
        <taxon>Eukaryota</taxon>
        <taxon>Metazoa</taxon>
        <taxon>Spiralia</taxon>
        <taxon>Gnathifera</taxon>
        <taxon>Rotifera</taxon>
        <taxon>Eurotatoria</taxon>
        <taxon>Bdelloidea</taxon>
        <taxon>Philodinida</taxon>
        <taxon>Philodinidae</taxon>
        <taxon>Rotaria</taxon>
    </lineage>
</organism>
<accession>A0A815EP09</accession>
<reference evidence="1" key="1">
    <citation type="submission" date="2021-02" db="EMBL/GenBank/DDBJ databases">
        <authorList>
            <person name="Nowell W R."/>
        </authorList>
    </citation>
    <scope>NUCLEOTIDE SEQUENCE</scope>
</reference>
<sequence length="70" mass="8101">KTNQLIDDSLTDYLDYSMDALIEVLVPTPSYIPKEKFLYSMLLCSRMNIRPSLLFNRLANLTIKSILNMT</sequence>
<evidence type="ECO:0000313" key="1">
    <source>
        <dbReference type="EMBL" id="CAF1314638.1"/>
    </source>
</evidence>
<protein>
    <submittedName>
        <fullName evidence="1">Uncharacterized protein</fullName>
    </submittedName>
</protein>
<name>A0A815EP09_9BILA</name>
<comment type="caution">
    <text evidence="1">The sequence shown here is derived from an EMBL/GenBank/DDBJ whole genome shotgun (WGS) entry which is preliminary data.</text>
</comment>